<name>A0ABT7NIT2_9SPHI</name>
<comment type="caution">
    <text evidence="1">The sequence shown here is derived from an EMBL/GenBank/DDBJ whole genome shotgun (WGS) entry which is preliminary data.</text>
</comment>
<evidence type="ECO:0000313" key="1">
    <source>
        <dbReference type="EMBL" id="MDM1047090.1"/>
    </source>
</evidence>
<protein>
    <recommendedName>
        <fullName evidence="3">Helix-hairpin-helix domain-containing protein</fullName>
    </recommendedName>
</protein>
<keyword evidence="2" id="KW-1185">Reference proteome</keyword>
<evidence type="ECO:0000313" key="2">
    <source>
        <dbReference type="Proteomes" id="UP001170954"/>
    </source>
</evidence>
<accession>A0ABT7NIT2</accession>
<sequence length="189" mass="23409">MFFSQLKRTWYKKGELNLRYQYRFYEENFLADLKIVDRLAEVRKDQARVSFRYQLSNSWEIGNRVEFVQFLKSGESPQYGILAYQDLQWIGMSHRWKASGRLIYFNIDSYNARIYSFERDMLYSFSFPFFFHHGCRFYLNQRWNLNSRWTVWTKYGISKYFDIDHLGSGLDRIEQDYRSEIRLQVRFRW</sequence>
<organism evidence="1 2">
    <name type="scientific">Sphingobacterium hotanense</name>
    <dbReference type="NCBI Taxonomy" id="649196"/>
    <lineage>
        <taxon>Bacteria</taxon>
        <taxon>Pseudomonadati</taxon>
        <taxon>Bacteroidota</taxon>
        <taxon>Sphingobacteriia</taxon>
        <taxon>Sphingobacteriales</taxon>
        <taxon>Sphingobacteriaceae</taxon>
        <taxon>Sphingobacterium</taxon>
    </lineage>
</organism>
<proteinExistence type="predicted"/>
<reference evidence="1" key="2">
    <citation type="journal article" date="2022" name="Sci. Total Environ.">
        <title>Prevalence, transmission, and molecular epidemiology of tet(X)-positive bacteria among humans, animals, and environmental niches in China: An epidemiological, and genomic-based study.</title>
        <authorList>
            <person name="Dong N."/>
            <person name="Zeng Y."/>
            <person name="Cai C."/>
            <person name="Sun C."/>
            <person name="Lu J."/>
            <person name="Liu C."/>
            <person name="Zhou H."/>
            <person name="Sun Q."/>
            <person name="Shu L."/>
            <person name="Wang H."/>
            <person name="Wang Y."/>
            <person name="Wang S."/>
            <person name="Wu C."/>
            <person name="Chan E.W."/>
            <person name="Chen G."/>
            <person name="Shen Z."/>
            <person name="Chen S."/>
            <person name="Zhang R."/>
        </authorList>
    </citation>
    <scope>NUCLEOTIDE SEQUENCE</scope>
    <source>
        <strain evidence="1">R1692</strain>
    </source>
</reference>
<dbReference type="Proteomes" id="UP001170954">
    <property type="component" value="Unassembled WGS sequence"/>
</dbReference>
<evidence type="ECO:0008006" key="3">
    <source>
        <dbReference type="Google" id="ProtNLM"/>
    </source>
</evidence>
<gene>
    <name evidence="1" type="ORF">HX018_02360</name>
</gene>
<reference evidence="1" key="1">
    <citation type="submission" date="2020-06" db="EMBL/GenBank/DDBJ databases">
        <authorList>
            <person name="Dong N."/>
        </authorList>
    </citation>
    <scope>NUCLEOTIDE SEQUENCE</scope>
    <source>
        <strain evidence="1">R1692</strain>
    </source>
</reference>
<dbReference type="EMBL" id="JACAGK010000004">
    <property type="protein sequence ID" value="MDM1047090.1"/>
    <property type="molecule type" value="Genomic_DNA"/>
</dbReference>
<dbReference type="RefSeq" id="WP_286650361.1">
    <property type="nucleotide sequence ID" value="NZ_JACAGK010000004.1"/>
</dbReference>